<name>A0A9D2SGB8_9FIRM</name>
<reference evidence="1" key="2">
    <citation type="submission" date="2021-04" db="EMBL/GenBank/DDBJ databases">
        <authorList>
            <person name="Gilroy R."/>
        </authorList>
    </citation>
    <scope>NUCLEOTIDE SEQUENCE</scope>
    <source>
        <strain evidence="1">CHK185-1770</strain>
    </source>
</reference>
<dbReference type="Pfam" id="PF13189">
    <property type="entry name" value="Cytidylate_kin2"/>
    <property type="match status" value="1"/>
</dbReference>
<reference evidence="1" key="1">
    <citation type="journal article" date="2021" name="PeerJ">
        <title>Extensive microbial diversity within the chicken gut microbiome revealed by metagenomics and culture.</title>
        <authorList>
            <person name="Gilroy R."/>
            <person name="Ravi A."/>
            <person name="Getino M."/>
            <person name="Pursley I."/>
            <person name="Horton D.L."/>
            <person name="Alikhan N.F."/>
            <person name="Baker D."/>
            <person name="Gharbi K."/>
            <person name="Hall N."/>
            <person name="Watson M."/>
            <person name="Adriaenssens E.M."/>
            <person name="Foster-Nyarko E."/>
            <person name="Jarju S."/>
            <person name="Secka A."/>
            <person name="Antonio M."/>
            <person name="Oren A."/>
            <person name="Chaudhuri R.R."/>
            <person name="La Ragione R."/>
            <person name="Hildebrand F."/>
            <person name="Pallen M.J."/>
        </authorList>
    </citation>
    <scope>NUCLEOTIDE SEQUENCE</scope>
    <source>
        <strain evidence="1">CHK185-1770</strain>
    </source>
</reference>
<keyword evidence="1" id="KW-0808">Transferase</keyword>
<protein>
    <submittedName>
        <fullName evidence="1">Cytidylate kinase-like family protein</fullName>
    </submittedName>
</protein>
<comment type="caution">
    <text evidence="1">The sequence shown here is derived from an EMBL/GenBank/DDBJ whole genome shotgun (WGS) entry which is preliminary data.</text>
</comment>
<dbReference type="Proteomes" id="UP000826793">
    <property type="component" value="Unassembled WGS sequence"/>
</dbReference>
<dbReference type="InterPro" id="IPR027417">
    <property type="entry name" value="P-loop_NTPase"/>
</dbReference>
<organism evidence="1 2">
    <name type="scientific">Candidatus Acutalibacter pullicola</name>
    <dbReference type="NCBI Taxonomy" id="2838417"/>
    <lineage>
        <taxon>Bacteria</taxon>
        <taxon>Bacillati</taxon>
        <taxon>Bacillota</taxon>
        <taxon>Clostridia</taxon>
        <taxon>Eubacteriales</taxon>
        <taxon>Acutalibacteraceae</taxon>
        <taxon>Acutalibacter</taxon>
    </lineage>
</organism>
<evidence type="ECO:0000313" key="1">
    <source>
        <dbReference type="EMBL" id="HJB98626.1"/>
    </source>
</evidence>
<dbReference type="GO" id="GO:0016301">
    <property type="term" value="F:kinase activity"/>
    <property type="evidence" value="ECO:0007669"/>
    <property type="project" value="UniProtKB-KW"/>
</dbReference>
<keyword evidence="1" id="KW-0418">Kinase</keyword>
<dbReference type="AlphaFoldDB" id="A0A9D2SGB8"/>
<proteinExistence type="predicted"/>
<gene>
    <name evidence="1" type="ORF">H9710_08620</name>
</gene>
<dbReference type="EMBL" id="DWXG01000071">
    <property type="protein sequence ID" value="HJB98626.1"/>
    <property type="molecule type" value="Genomic_DNA"/>
</dbReference>
<dbReference type="Gene3D" id="3.40.50.300">
    <property type="entry name" value="P-loop containing nucleotide triphosphate hydrolases"/>
    <property type="match status" value="1"/>
</dbReference>
<dbReference type="SUPFAM" id="SSF52540">
    <property type="entry name" value="P-loop containing nucleoside triphosphate hydrolases"/>
    <property type="match status" value="1"/>
</dbReference>
<accession>A0A9D2SGB8</accession>
<evidence type="ECO:0000313" key="2">
    <source>
        <dbReference type="Proteomes" id="UP000826793"/>
    </source>
</evidence>
<sequence length="206" mass="23070">MLPVITIARQYGSGGHEVGEKLAKRLNVPFYDKALIAMAAKQSGLSEEVFADADEKATSSLLYSMVMGSYAFGARVPGINEMPINDKLFILQSDIIKKAAQEGPCVIVGRCADYILREHPNCLNVFVHADKAARIQRIVGLGHCEERKAPDFVTKKDKQRANYYNFYSNNRWDDLQNYDLTIDTSRFTVDQAVDMIIDAAQKLDTK</sequence>